<reference evidence="1 2" key="1">
    <citation type="submission" date="2017-09" db="EMBL/GenBank/DDBJ databases">
        <title>Comparative genomics of rhizobia isolated from Phaseolus vulgaris in China.</title>
        <authorList>
            <person name="Tong W."/>
        </authorList>
    </citation>
    <scope>NUCLEOTIDE SEQUENCE [LARGE SCALE GENOMIC DNA]</scope>
    <source>
        <strain evidence="1 2">PCH1</strain>
    </source>
</reference>
<dbReference type="EMBL" id="NWTC01000001">
    <property type="protein sequence ID" value="PDT50467.1"/>
    <property type="molecule type" value="Genomic_DNA"/>
</dbReference>
<gene>
    <name evidence="1" type="ORF">CO661_02290</name>
</gene>
<evidence type="ECO:0000313" key="2">
    <source>
        <dbReference type="Proteomes" id="UP000220353"/>
    </source>
</evidence>
<dbReference type="Proteomes" id="UP000220353">
    <property type="component" value="Unassembled WGS sequence"/>
</dbReference>
<sequence length="204" mass="22583">MPGVFEDRHGGTMAIWLTKDSLIALDPDMRAFTLVGAFLGYFALLERGVDAALGEVLEVNSIRGAIVARNMSFDDKIKTLRTLVDRFVTDKTQAKNFDELAKRARNFGATRNVVAHTPFRRSSKSDGVEFFPLSASSTLEYPEMDWPIDEFLRQIDAITETDNALRSLESRMSLQRVAHALLRGPGPKGAFGGLFGLGELLSKE</sequence>
<comment type="caution">
    <text evidence="1">The sequence shown here is derived from an EMBL/GenBank/DDBJ whole genome shotgun (WGS) entry which is preliminary data.</text>
</comment>
<dbReference type="AlphaFoldDB" id="A0A2A6M7E3"/>
<proteinExistence type="predicted"/>
<accession>A0A2A6M7E3</accession>
<organism evidence="1 2">
    <name type="scientific">Rhizobium fredii</name>
    <name type="common">Sinorhizobium fredii</name>
    <dbReference type="NCBI Taxonomy" id="380"/>
    <lineage>
        <taxon>Bacteria</taxon>
        <taxon>Pseudomonadati</taxon>
        <taxon>Pseudomonadota</taxon>
        <taxon>Alphaproteobacteria</taxon>
        <taxon>Hyphomicrobiales</taxon>
        <taxon>Rhizobiaceae</taxon>
        <taxon>Sinorhizobium/Ensifer group</taxon>
        <taxon>Sinorhizobium</taxon>
    </lineage>
</organism>
<evidence type="ECO:0000313" key="1">
    <source>
        <dbReference type="EMBL" id="PDT50467.1"/>
    </source>
</evidence>
<name>A0A2A6M7E3_RHIFR</name>
<protein>
    <submittedName>
        <fullName evidence="1">Uncharacterized protein</fullName>
    </submittedName>
</protein>